<dbReference type="EMBL" id="JAJSOF020000037">
    <property type="protein sequence ID" value="KAJ4427962.1"/>
    <property type="molecule type" value="Genomic_DNA"/>
</dbReference>
<protein>
    <submittedName>
        <fullName evidence="2">Uncharacterized protein</fullName>
    </submittedName>
</protein>
<accession>A0ABQ8S1V0</accession>
<evidence type="ECO:0000313" key="2">
    <source>
        <dbReference type="EMBL" id="KAJ4427962.1"/>
    </source>
</evidence>
<feature type="compositionally biased region" description="Basic residues" evidence="1">
    <location>
        <begin position="212"/>
        <end position="235"/>
    </location>
</feature>
<comment type="caution">
    <text evidence="2">The sequence shown here is derived from an EMBL/GenBank/DDBJ whole genome shotgun (WGS) entry which is preliminary data.</text>
</comment>
<sequence length="244" mass="27787">MVGLCEGGNEILSSLKASNYNGPKQQSRITEPLTDGAESKGEAIKLVRREVIREPRECSDSGKKKVWFFGLDPKSQKCVRKWKRDVRTEAAVLTGNCCLPLIIPVQLQKCKRGLGLTTSQRKLDGQGNTTLWKGLSKQTFFEIVKLAGDNAGEMSPGSSTESNPAFAHIELRENTGKNLNQELQLEIMKKGKKEKEKKARKKEDRKNEERKEKKKRKQERRKTGKKKDGRKKNGRKKNEVRMYK</sequence>
<feature type="compositionally biased region" description="Basic and acidic residues" evidence="1">
    <location>
        <begin position="188"/>
        <end position="211"/>
    </location>
</feature>
<gene>
    <name evidence="2" type="ORF">ANN_23975</name>
</gene>
<organism evidence="2 3">
    <name type="scientific">Periplaneta americana</name>
    <name type="common">American cockroach</name>
    <name type="synonym">Blatta americana</name>
    <dbReference type="NCBI Taxonomy" id="6978"/>
    <lineage>
        <taxon>Eukaryota</taxon>
        <taxon>Metazoa</taxon>
        <taxon>Ecdysozoa</taxon>
        <taxon>Arthropoda</taxon>
        <taxon>Hexapoda</taxon>
        <taxon>Insecta</taxon>
        <taxon>Pterygota</taxon>
        <taxon>Neoptera</taxon>
        <taxon>Polyneoptera</taxon>
        <taxon>Dictyoptera</taxon>
        <taxon>Blattodea</taxon>
        <taxon>Blattoidea</taxon>
        <taxon>Blattidae</taxon>
        <taxon>Blattinae</taxon>
        <taxon>Periplaneta</taxon>
    </lineage>
</organism>
<reference evidence="2 3" key="1">
    <citation type="journal article" date="2022" name="Allergy">
        <title>Genome assembly and annotation of Periplaneta americana reveal a comprehensive cockroach allergen profile.</title>
        <authorList>
            <person name="Wang L."/>
            <person name="Xiong Q."/>
            <person name="Saelim N."/>
            <person name="Wang L."/>
            <person name="Nong W."/>
            <person name="Wan A.T."/>
            <person name="Shi M."/>
            <person name="Liu X."/>
            <person name="Cao Q."/>
            <person name="Hui J.H.L."/>
            <person name="Sookrung N."/>
            <person name="Leung T.F."/>
            <person name="Tungtrongchitr A."/>
            <person name="Tsui S.K.W."/>
        </authorList>
    </citation>
    <scope>NUCLEOTIDE SEQUENCE [LARGE SCALE GENOMIC DNA]</scope>
    <source>
        <strain evidence="2">PWHHKU_190912</strain>
    </source>
</reference>
<dbReference type="Proteomes" id="UP001148838">
    <property type="component" value="Unassembled WGS sequence"/>
</dbReference>
<evidence type="ECO:0000313" key="3">
    <source>
        <dbReference type="Proteomes" id="UP001148838"/>
    </source>
</evidence>
<keyword evidence="3" id="KW-1185">Reference proteome</keyword>
<name>A0ABQ8S1V0_PERAM</name>
<proteinExistence type="predicted"/>
<evidence type="ECO:0000256" key="1">
    <source>
        <dbReference type="SAM" id="MobiDB-lite"/>
    </source>
</evidence>
<feature type="region of interest" description="Disordered" evidence="1">
    <location>
        <begin position="188"/>
        <end position="244"/>
    </location>
</feature>